<sequence>MVDLVDESGTAAKTQASLFTLPSMTRLLLDTEMALVKHAVADVQEETLPDKSQRRFTLAQHSTFVQLTRVLVHVRTTVQTSDKLAMNLLQSLGPVLSLHGPFPAVLSNAATRCQLLFAFLFHCHPPRVLGYFSMLFSSPNDKPTMLRALVHVRDLAIHTAKAMATSHLPTTPSVPVQTTLWFDLLSAAVARTKAYAAADELGRRGPTKLSLAAADAALAIVHVLALTIVSEDNDAAMISHLQALLAQVLDELAHWYSGIRHRALFVLVLHSFRSNTCDVLSKAWRFHIHQSILLFQSTFPHSKRLVSRMLRQPRPSWAEPAAFVSNLMCALGRVNVSHMTADTHRHLLAIAVEAMQEAPSACVGVAIFRHVFYHHSKSAPDFDARRLWELLTPLVNSLINPSTALQRTADMAEILVMTQYPLERMVTALECADTPDPIIVTLLRLSQYMMAVHQPSGSAAPPTSSATALHMAKTITPSVLMLCDHHPSMSIRRQAASLLPSLDGNLTVSHYLGRLPSPHAHTMLTLMVATPVSCQAAVASILAGIQNLGYPQVQSSSSSIRSPADILAPCAPPATTDAAAPYALQACPRWLAQVPPSNLLGVLHDVTRVFFRSSRDTVSMVILRELLKQFPHAFAQILPVVLAHLETHVAIVYEPTNALLFFKLRPLLALRMAAVTCFTNLVDPAPIVKMLLTLMSEDRESEDIRKLAADILAKLPVTTTVPMIRHHLRSFLQSLPPPSATSSQNLPRLDAPSSAQTTTLMVYCLSMLVVNHVESSQDWLSTVLELVLEIWGTEDVTATSSSSDGMSLLYRVQRGGIECMTVLLHHATTHRPSTRAPTYAEWVECWLEAAFRGRFAMLNGHALEMPPRLCCCNVLLNCIPRLDMNALATLVTYALPYIHDCLVDQTPPISMLLLSACLKLLMTLIKHRGLQATQFQHVPSVANVVLATTRLVASASENAQVISTDGHAYTQAMTTKIDIHGGGPDDCGVFVRGEASASTRPRFLLGRHGAVYASPGSLVCHACTRILQEARDGPHVDADTREVARTLVEWIGSLLK</sequence>
<dbReference type="InterPro" id="IPR016024">
    <property type="entry name" value="ARM-type_fold"/>
</dbReference>
<organism evidence="1">
    <name type="scientific">Aphanomyces astaci</name>
    <name type="common">Crayfish plague agent</name>
    <dbReference type="NCBI Taxonomy" id="112090"/>
    <lineage>
        <taxon>Eukaryota</taxon>
        <taxon>Sar</taxon>
        <taxon>Stramenopiles</taxon>
        <taxon>Oomycota</taxon>
        <taxon>Saprolegniomycetes</taxon>
        <taxon>Saprolegniales</taxon>
        <taxon>Verrucalvaceae</taxon>
        <taxon>Aphanomyces</taxon>
    </lineage>
</organism>
<dbReference type="STRING" id="112090.W4GIH9"/>
<evidence type="ECO:0000313" key="1">
    <source>
        <dbReference type="EMBL" id="ETV79086.1"/>
    </source>
</evidence>
<dbReference type="EMBL" id="KI913129">
    <property type="protein sequence ID" value="ETV79086.1"/>
    <property type="molecule type" value="Genomic_DNA"/>
</dbReference>
<proteinExistence type="predicted"/>
<reference evidence="1" key="1">
    <citation type="submission" date="2013-12" db="EMBL/GenBank/DDBJ databases">
        <title>The Genome Sequence of Aphanomyces astaci APO3.</title>
        <authorList>
            <consortium name="The Broad Institute Genomics Platform"/>
            <person name="Russ C."/>
            <person name="Tyler B."/>
            <person name="van West P."/>
            <person name="Dieguez-Uribeondo J."/>
            <person name="Young S.K."/>
            <person name="Zeng Q."/>
            <person name="Gargeya S."/>
            <person name="Fitzgerald M."/>
            <person name="Abouelleil A."/>
            <person name="Alvarado L."/>
            <person name="Chapman S.B."/>
            <person name="Gainer-Dewar J."/>
            <person name="Goldberg J."/>
            <person name="Griggs A."/>
            <person name="Gujja S."/>
            <person name="Hansen M."/>
            <person name="Howarth C."/>
            <person name="Imamovic A."/>
            <person name="Ireland A."/>
            <person name="Larimer J."/>
            <person name="McCowan C."/>
            <person name="Murphy C."/>
            <person name="Pearson M."/>
            <person name="Poon T.W."/>
            <person name="Priest M."/>
            <person name="Roberts A."/>
            <person name="Saif S."/>
            <person name="Shea T."/>
            <person name="Sykes S."/>
            <person name="Wortman J."/>
            <person name="Nusbaum C."/>
            <person name="Birren B."/>
        </authorList>
    </citation>
    <scope>NUCLEOTIDE SEQUENCE [LARGE SCALE GENOMIC DNA]</scope>
    <source>
        <strain evidence="1">APO3</strain>
    </source>
</reference>
<dbReference type="AlphaFoldDB" id="W4GIH9"/>
<accession>W4GIH9</accession>
<protein>
    <submittedName>
        <fullName evidence="1">Uncharacterized protein</fullName>
    </submittedName>
</protein>
<dbReference type="OrthoDB" id="79603at2759"/>
<dbReference type="RefSeq" id="XP_009831805.1">
    <property type="nucleotide sequence ID" value="XM_009833503.1"/>
</dbReference>
<dbReference type="GeneID" id="20809833"/>
<dbReference type="VEuPathDB" id="FungiDB:H257_07837"/>
<name>W4GIH9_APHAT</name>
<feature type="non-terminal residue" evidence="1">
    <location>
        <position position="1"/>
    </location>
</feature>
<dbReference type="SUPFAM" id="SSF48371">
    <property type="entry name" value="ARM repeat"/>
    <property type="match status" value="1"/>
</dbReference>
<gene>
    <name evidence="1" type="ORF">H257_07837</name>
</gene>